<keyword evidence="6 10" id="KW-0812">Transmembrane</keyword>
<comment type="subcellular location">
    <subcellularLocation>
        <location evidence="10">Cell inner membrane</location>
    </subcellularLocation>
    <subcellularLocation>
        <location evidence="2">Cell membrane</location>
        <topology evidence="2">Single-pass membrane protein</topology>
    </subcellularLocation>
</comment>
<gene>
    <name evidence="11" type="primary">fliL</name>
    <name evidence="11" type="ORF">NX780_01770</name>
</gene>
<dbReference type="Pfam" id="PF03748">
    <property type="entry name" value="FliL"/>
    <property type="match status" value="1"/>
</dbReference>
<keyword evidence="11" id="KW-0969">Cilium</keyword>
<sequence>MATAKPKAAPAADAAPAAPAGSKKKLIIIIAAAVLLLGGGGGAAWYFLDGAAGAAHEEPSKESKKKKKDPEAKPEYVPVEAFTVNLQPENGEQYLQVQFTLQVAGAEQATVIKDNMAIVRNRVLLLLSSKKASEISTLEGKQQLAAEIQAVVTDPFEKGGDEQEVSDVLFTSFIIQ</sequence>
<evidence type="ECO:0000256" key="2">
    <source>
        <dbReference type="ARBA" id="ARBA00004162"/>
    </source>
</evidence>
<keyword evidence="8 10" id="KW-1133">Transmembrane helix</keyword>
<keyword evidence="11" id="KW-0282">Flagellum</keyword>
<reference evidence="11 12" key="1">
    <citation type="submission" date="2022-08" db="EMBL/GenBank/DDBJ databases">
        <title>Reclassification of Massilia species as members of the genera Telluria, Duganella, Pseudoduganella, Mokoshia gen. nov. and Zemynaea gen. nov. using orthogonal and non-orthogonal genome-based approaches.</title>
        <authorList>
            <person name="Bowman J.P."/>
        </authorList>
    </citation>
    <scope>NUCLEOTIDE SEQUENCE [LARGE SCALE GENOMIC DNA]</scope>
    <source>
        <strain evidence="11 12">JCM 31661</strain>
    </source>
</reference>
<evidence type="ECO:0000256" key="1">
    <source>
        <dbReference type="ARBA" id="ARBA00002254"/>
    </source>
</evidence>
<evidence type="ECO:0000256" key="9">
    <source>
        <dbReference type="ARBA" id="ARBA00023136"/>
    </source>
</evidence>
<dbReference type="Proteomes" id="UP001206572">
    <property type="component" value="Unassembled WGS sequence"/>
</dbReference>
<dbReference type="PANTHER" id="PTHR35091">
    <property type="entry name" value="FLAGELLAR PROTEIN FLIL"/>
    <property type="match status" value="1"/>
</dbReference>
<organism evidence="11 12">
    <name type="scientific">Massilia agri</name>
    <dbReference type="NCBI Taxonomy" id="1886785"/>
    <lineage>
        <taxon>Bacteria</taxon>
        <taxon>Pseudomonadati</taxon>
        <taxon>Pseudomonadota</taxon>
        <taxon>Betaproteobacteria</taxon>
        <taxon>Burkholderiales</taxon>
        <taxon>Oxalobacteraceae</taxon>
        <taxon>Telluria group</taxon>
        <taxon>Massilia</taxon>
    </lineage>
</organism>
<dbReference type="InterPro" id="IPR005503">
    <property type="entry name" value="FliL"/>
</dbReference>
<name>A0ABT2AFT1_9BURK</name>
<evidence type="ECO:0000256" key="10">
    <source>
        <dbReference type="RuleBase" id="RU364125"/>
    </source>
</evidence>
<evidence type="ECO:0000313" key="12">
    <source>
        <dbReference type="Proteomes" id="UP001206572"/>
    </source>
</evidence>
<dbReference type="EMBL" id="JANUHA010000001">
    <property type="protein sequence ID" value="MCS0595071.1"/>
    <property type="molecule type" value="Genomic_DNA"/>
</dbReference>
<protein>
    <recommendedName>
        <fullName evidence="10">Flagellar protein FliL</fullName>
    </recommendedName>
</protein>
<evidence type="ECO:0000256" key="5">
    <source>
        <dbReference type="ARBA" id="ARBA00022500"/>
    </source>
</evidence>
<keyword evidence="9 10" id="KW-0472">Membrane</keyword>
<keyword evidence="4" id="KW-1003">Cell membrane</keyword>
<keyword evidence="10" id="KW-0997">Cell inner membrane</keyword>
<dbReference type="NCBIfam" id="NF005435">
    <property type="entry name" value="PRK07021.1"/>
    <property type="match status" value="1"/>
</dbReference>
<dbReference type="PANTHER" id="PTHR35091:SF2">
    <property type="entry name" value="FLAGELLAR PROTEIN FLIL"/>
    <property type="match status" value="1"/>
</dbReference>
<feature type="transmembrane region" description="Helical" evidence="10">
    <location>
        <begin position="26"/>
        <end position="48"/>
    </location>
</feature>
<comment type="similarity">
    <text evidence="3 10">Belongs to the FliL family.</text>
</comment>
<evidence type="ECO:0000256" key="4">
    <source>
        <dbReference type="ARBA" id="ARBA00022475"/>
    </source>
</evidence>
<evidence type="ECO:0000256" key="6">
    <source>
        <dbReference type="ARBA" id="ARBA00022692"/>
    </source>
</evidence>
<proteinExistence type="inferred from homology"/>
<evidence type="ECO:0000313" key="11">
    <source>
        <dbReference type="EMBL" id="MCS0595071.1"/>
    </source>
</evidence>
<evidence type="ECO:0000256" key="3">
    <source>
        <dbReference type="ARBA" id="ARBA00008281"/>
    </source>
</evidence>
<evidence type="ECO:0000256" key="8">
    <source>
        <dbReference type="ARBA" id="ARBA00022989"/>
    </source>
</evidence>
<keyword evidence="11" id="KW-0966">Cell projection</keyword>
<dbReference type="RefSeq" id="WP_258826150.1">
    <property type="nucleotide sequence ID" value="NZ_JANUHA010000001.1"/>
</dbReference>
<keyword evidence="5 10" id="KW-0145">Chemotaxis</keyword>
<comment type="caution">
    <text evidence="11">The sequence shown here is derived from an EMBL/GenBank/DDBJ whole genome shotgun (WGS) entry which is preliminary data.</text>
</comment>
<accession>A0ABT2AFT1</accession>
<keyword evidence="12" id="KW-1185">Reference proteome</keyword>
<comment type="function">
    <text evidence="1 10">Controls the rotational direction of flagella during chemotaxis.</text>
</comment>
<keyword evidence="7 10" id="KW-0283">Flagellar rotation</keyword>
<evidence type="ECO:0000256" key="7">
    <source>
        <dbReference type="ARBA" id="ARBA00022779"/>
    </source>
</evidence>